<proteinExistence type="predicted"/>
<evidence type="ECO:0000313" key="3">
    <source>
        <dbReference type="EMBL" id="TGY36426.1"/>
    </source>
</evidence>
<organism evidence="3 4">
    <name type="scientific">Stenotrophomonas maltophilia</name>
    <name type="common">Pseudomonas maltophilia</name>
    <name type="synonym">Xanthomonas maltophilia</name>
    <dbReference type="NCBI Taxonomy" id="40324"/>
    <lineage>
        <taxon>Bacteria</taxon>
        <taxon>Pseudomonadati</taxon>
        <taxon>Pseudomonadota</taxon>
        <taxon>Gammaproteobacteria</taxon>
        <taxon>Lysobacterales</taxon>
        <taxon>Lysobacteraceae</taxon>
        <taxon>Stenotrophomonas</taxon>
        <taxon>Stenotrophomonas maltophilia group</taxon>
    </lineage>
</organism>
<dbReference type="RefSeq" id="WP_017355246.1">
    <property type="nucleotide sequence ID" value="NZ_SRYW01000002.1"/>
</dbReference>
<dbReference type="SUPFAM" id="SSF117070">
    <property type="entry name" value="LEA14-like"/>
    <property type="match status" value="1"/>
</dbReference>
<evidence type="ECO:0008006" key="5">
    <source>
        <dbReference type="Google" id="ProtNLM"/>
    </source>
</evidence>
<evidence type="ECO:0000256" key="1">
    <source>
        <dbReference type="SAM" id="MobiDB-lite"/>
    </source>
</evidence>
<dbReference type="OrthoDB" id="5954188at2"/>
<gene>
    <name evidence="3" type="ORF">E5352_02720</name>
</gene>
<comment type="caution">
    <text evidence="3">The sequence shown here is derived from an EMBL/GenBank/DDBJ whole genome shotgun (WGS) entry which is preliminary data.</text>
</comment>
<feature type="region of interest" description="Disordered" evidence="1">
    <location>
        <begin position="138"/>
        <end position="162"/>
    </location>
</feature>
<feature type="signal peptide" evidence="2">
    <location>
        <begin position="1"/>
        <end position="22"/>
    </location>
</feature>
<sequence>MFHRFRTAAMIALVAGTTLALAACNTGVVKRVSPPAASLQQLTVRADGGWDVALRLQNFSSMPMTFDAVALSLKVDDEDAGTLQTTPALSIGGESADVVTLRLQPSSGARLVVADALAGNRTLAYRLTGTVSATPQEKKQRSFEIDQRSTLNQAPGLPGVLR</sequence>
<keyword evidence="2" id="KW-0732">Signal</keyword>
<reference evidence="3 4" key="1">
    <citation type="submission" date="2019-04" db="EMBL/GenBank/DDBJ databases">
        <title>Microbes associate with the intestines of laboratory mice.</title>
        <authorList>
            <person name="Navarre W."/>
            <person name="Wong E."/>
            <person name="Huang K."/>
            <person name="Tropini C."/>
            <person name="Ng K."/>
            <person name="Yu B."/>
        </authorList>
    </citation>
    <scope>NUCLEOTIDE SEQUENCE [LARGE SCALE GENOMIC DNA]</scope>
    <source>
        <strain evidence="3 4">NM62_B4-13</strain>
    </source>
</reference>
<evidence type="ECO:0000256" key="2">
    <source>
        <dbReference type="SAM" id="SignalP"/>
    </source>
</evidence>
<dbReference type="AlphaFoldDB" id="A0A4S2D534"/>
<protein>
    <recommendedName>
        <fullName evidence="5">LEA type 2 family protein</fullName>
    </recommendedName>
</protein>
<dbReference type="Proteomes" id="UP000306631">
    <property type="component" value="Unassembled WGS sequence"/>
</dbReference>
<name>A0A4S2D534_STEMA</name>
<evidence type="ECO:0000313" key="4">
    <source>
        <dbReference type="Proteomes" id="UP000306631"/>
    </source>
</evidence>
<feature type="chain" id="PRO_5020955885" description="LEA type 2 family protein" evidence="2">
    <location>
        <begin position="23"/>
        <end position="162"/>
    </location>
</feature>
<dbReference type="EMBL" id="SRYW01000002">
    <property type="protein sequence ID" value="TGY36426.1"/>
    <property type="molecule type" value="Genomic_DNA"/>
</dbReference>
<dbReference type="PROSITE" id="PS51257">
    <property type="entry name" value="PROKAR_LIPOPROTEIN"/>
    <property type="match status" value="1"/>
</dbReference>
<feature type="compositionally biased region" description="Basic and acidic residues" evidence="1">
    <location>
        <begin position="138"/>
        <end position="147"/>
    </location>
</feature>
<dbReference type="Gene3D" id="2.60.40.1820">
    <property type="match status" value="1"/>
</dbReference>
<accession>A0A4S2D534</accession>